<feature type="repeat" description="WD" evidence="3">
    <location>
        <begin position="207"/>
        <end position="243"/>
    </location>
</feature>
<dbReference type="PROSITE" id="PS50082">
    <property type="entry name" value="WD_REPEATS_2"/>
    <property type="match status" value="1"/>
</dbReference>
<comment type="caution">
    <text evidence="6">The sequence shown here is derived from an EMBL/GenBank/DDBJ whole genome shotgun (WGS) entry which is preliminary data.</text>
</comment>
<name>A0A2P5CF90_TREOI</name>
<dbReference type="InterPro" id="IPR019775">
    <property type="entry name" value="WD40_repeat_CS"/>
</dbReference>
<dbReference type="PROSITE" id="PS50294">
    <property type="entry name" value="WD_REPEATS_REGION"/>
    <property type="match status" value="1"/>
</dbReference>
<keyword evidence="5" id="KW-0812">Transmembrane</keyword>
<dbReference type="PANTHER" id="PTHR34677:SF1">
    <property type="entry name" value="TRANSMEMBRANE PROTEIN"/>
    <property type="match status" value="1"/>
</dbReference>
<proteinExistence type="predicted"/>
<keyword evidence="7" id="KW-1185">Reference proteome</keyword>
<sequence length="1406" mass="155633">MDVAHCYLDSNADAVEFCQHGSYHHVLAASTYTLQEGDQPSRFGSISLFAVDAETCHLEPLHRVETAGIFDIKWNPVGGNSGPLLAQADADGYLRIHALQSSSDGSQGFSLGEINDLKVSSSMCLYLDWNPSATDITVGLSDGSVAIISLVESQLEVKQEWKAHDFELWTTSFDIQQPHLVYTGSDDCKFSGWDLREGPPKLAFHNSKAHKMGVCCIAKSPSDPNTLLTGSYDENLRLWDLRSISKPVNEASLGLGGGVWRIKHHPFVPGLVLSACMHNGFAIVKFKGGEAEVTERYSNHESLAYGADWHREEPVHSGERKSSLVATCSFYDRLLRIWKPEKSCNGSEVSVKFLKAPHAFSHLNSATFVFEVFQGGNGSICGNCSYTCRVDGGIASNCETRKVSYLGMQDGPHTFEVCTNGLQEVGCASYNWTIDTISPTAYVTASSSFTNALNFSVNITFSELCTGGGGFTCLSANACNLLVYGAGKVIPTSLNVLQPNLTYSLVVGLSSQVEYGRVILVMDKNFCTDNAGNRFTRTANSSFFVHFDRRNVFVNLRIHIPERLVQLNGQTRTVLATNDYNHLKVYLYFSEPVLNSSMEILNSLNISQGVLLPINGKNYGNRRFGFMVEDISSISIVTLSLNSNLIISRQGTPVSPISPVTFLYDSQRPAVKLSTTSAMRTRTREHNIPISIIFMKPVFGFNSSYLSVSGGHVQSFHQISRSTYIIDIKASDDIVSVNVPENVTGDVAGNKNLASNVLQVKHYSVPLISSVISALVTASFLATSLAAGILTFSTASLQNCWTFRGPSSLTTYPARNLFRIACHIQVFALSRWLAVMLPVEYYEFARGLQWSIPYFDLPWENGHSSLLMVGSSPFSSSSSHISEIYDSENFQNLQLEEENSNVTAQVYGLPLDPMEYRLYFENHNIKPEAEYLLDPQNSNGWKNFDRSMFWLGLIGGGLVFLHVLLIFILKLRMKSSENQKGYGALTFPRFEIFLIILALPCLSEVSAALATGKDSSGVIVGVLLLGIVSILLLSLLVFLSFGITFGKLLQYKEVHREGRRFHWYQELIRVTLGPGKRGQWTWIRETNSLYLIILGPLYEDLRGPPKYMLSQISGGNPLPHKHGDRIIASDDETEDAEAPFIQKLFGILRIYYTLLECMKRVSLGIMAGVYMENWSSKTPSLTLLCITSFQLFFLVLKKPFIKKKVQLVEIISVASEVGLFATCVTLLGKEFSSKHQTKVGIFMVILFLVGYISQIINEWYALYRQTMLLDPAEKSFLTGLRIASVGCILLFIPQKLIKKLENKFSHPRQGERDNTVPSAEGYKSSSRSSGSTEKPWLKQLREMAKASFSKEASGSGNVNDPSTSRSGWSGIWGTKRSGSSSVSSSSDFKSKPKSLYKDLDAIFASK</sequence>
<dbReference type="Proteomes" id="UP000237000">
    <property type="component" value="Unassembled WGS sequence"/>
</dbReference>
<dbReference type="OrthoDB" id="617191at2759"/>
<protein>
    <submittedName>
        <fullName evidence="6">Guanine nucleotide-binding protein, beta subunit</fullName>
    </submittedName>
</protein>
<keyword evidence="2" id="KW-0677">Repeat</keyword>
<gene>
    <name evidence="6" type="ORF">TorRG33x02_287470</name>
</gene>
<dbReference type="PROSITE" id="PS00678">
    <property type="entry name" value="WD_REPEATS_1"/>
    <property type="match status" value="1"/>
</dbReference>
<evidence type="ECO:0000313" key="6">
    <source>
        <dbReference type="EMBL" id="PON59675.1"/>
    </source>
</evidence>
<evidence type="ECO:0000256" key="1">
    <source>
        <dbReference type="ARBA" id="ARBA00022574"/>
    </source>
</evidence>
<keyword evidence="5" id="KW-1133">Transmembrane helix</keyword>
<dbReference type="InterPro" id="IPR015943">
    <property type="entry name" value="WD40/YVTN_repeat-like_dom_sf"/>
</dbReference>
<reference evidence="7" key="1">
    <citation type="submission" date="2016-06" db="EMBL/GenBank/DDBJ databases">
        <title>Parallel loss of symbiosis genes in relatives of nitrogen-fixing non-legume Parasponia.</title>
        <authorList>
            <person name="Van Velzen R."/>
            <person name="Holmer R."/>
            <person name="Bu F."/>
            <person name="Rutten L."/>
            <person name="Van Zeijl A."/>
            <person name="Liu W."/>
            <person name="Santuari L."/>
            <person name="Cao Q."/>
            <person name="Sharma T."/>
            <person name="Shen D."/>
            <person name="Roswanjaya Y."/>
            <person name="Wardhani T."/>
            <person name="Kalhor M.S."/>
            <person name="Jansen J."/>
            <person name="Van den Hoogen J."/>
            <person name="Gungor B."/>
            <person name="Hartog M."/>
            <person name="Hontelez J."/>
            <person name="Verver J."/>
            <person name="Yang W.-C."/>
            <person name="Schijlen E."/>
            <person name="Repin R."/>
            <person name="Schilthuizen M."/>
            <person name="Schranz E."/>
            <person name="Heidstra R."/>
            <person name="Miyata K."/>
            <person name="Fedorova E."/>
            <person name="Kohlen W."/>
            <person name="Bisseling T."/>
            <person name="Smit S."/>
            <person name="Geurts R."/>
        </authorList>
    </citation>
    <scope>NUCLEOTIDE SEQUENCE [LARGE SCALE GENOMIC DNA]</scope>
    <source>
        <strain evidence="7">cv. RG33-2</strain>
    </source>
</reference>
<dbReference type="FunCoup" id="A0A2P5CF90">
    <property type="interactions" value="1449"/>
</dbReference>
<dbReference type="SUPFAM" id="SSF50978">
    <property type="entry name" value="WD40 repeat-like"/>
    <property type="match status" value="1"/>
</dbReference>
<dbReference type="InParanoid" id="A0A2P5CF90"/>
<dbReference type="EMBL" id="JXTC01000372">
    <property type="protein sequence ID" value="PON59675.1"/>
    <property type="molecule type" value="Genomic_DNA"/>
</dbReference>
<evidence type="ECO:0000256" key="5">
    <source>
        <dbReference type="SAM" id="Phobius"/>
    </source>
</evidence>
<feature type="compositionally biased region" description="Low complexity" evidence="4">
    <location>
        <begin position="1375"/>
        <end position="1387"/>
    </location>
</feature>
<dbReference type="Pfam" id="PF00400">
    <property type="entry name" value="WD40"/>
    <property type="match status" value="1"/>
</dbReference>
<dbReference type="Gene3D" id="2.130.10.10">
    <property type="entry name" value="YVTN repeat-like/Quinoprotein amine dehydrogenase"/>
    <property type="match status" value="1"/>
</dbReference>
<feature type="transmembrane region" description="Helical" evidence="5">
    <location>
        <begin position="948"/>
        <end position="969"/>
    </location>
</feature>
<keyword evidence="5" id="KW-0472">Membrane</keyword>
<dbReference type="SMART" id="SM00320">
    <property type="entry name" value="WD40"/>
    <property type="match status" value="5"/>
</dbReference>
<dbReference type="InterPro" id="IPR036322">
    <property type="entry name" value="WD40_repeat_dom_sf"/>
</dbReference>
<feature type="region of interest" description="Disordered" evidence="4">
    <location>
        <begin position="1307"/>
        <end position="1334"/>
    </location>
</feature>
<feature type="transmembrane region" description="Helical" evidence="5">
    <location>
        <begin position="1276"/>
        <end position="1293"/>
    </location>
</feature>
<dbReference type="InterPro" id="IPR001680">
    <property type="entry name" value="WD40_rpt"/>
</dbReference>
<feature type="transmembrane region" description="Helical" evidence="5">
    <location>
        <begin position="1239"/>
        <end position="1256"/>
    </location>
</feature>
<feature type="compositionally biased region" description="Polar residues" evidence="4">
    <location>
        <begin position="1350"/>
        <end position="1367"/>
    </location>
</feature>
<dbReference type="PANTHER" id="PTHR34677">
    <property type="match status" value="1"/>
</dbReference>
<dbReference type="STRING" id="63057.A0A2P5CF90"/>
<organism evidence="6 7">
    <name type="scientific">Trema orientale</name>
    <name type="common">Charcoal tree</name>
    <name type="synonym">Celtis orientalis</name>
    <dbReference type="NCBI Taxonomy" id="63057"/>
    <lineage>
        <taxon>Eukaryota</taxon>
        <taxon>Viridiplantae</taxon>
        <taxon>Streptophyta</taxon>
        <taxon>Embryophyta</taxon>
        <taxon>Tracheophyta</taxon>
        <taxon>Spermatophyta</taxon>
        <taxon>Magnoliopsida</taxon>
        <taxon>eudicotyledons</taxon>
        <taxon>Gunneridae</taxon>
        <taxon>Pentapetalae</taxon>
        <taxon>rosids</taxon>
        <taxon>fabids</taxon>
        <taxon>Rosales</taxon>
        <taxon>Cannabaceae</taxon>
        <taxon>Trema</taxon>
    </lineage>
</organism>
<feature type="region of interest" description="Disordered" evidence="4">
    <location>
        <begin position="1347"/>
        <end position="1392"/>
    </location>
</feature>
<accession>A0A2P5CF90</accession>
<feature type="transmembrane region" description="Helical" evidence="5">
    <location>
        <begin position="1018"/>
        <end position="1046"/>
    </location>
</feature>
<feature type="transmembrane region" description="Helical" evidence="5">
    <location>
        <begin position="1207"/>
        <end position="1227"/>
    </location>
</feature>
<keyword evidence="1 3" id="KW-0853">WD repeat</keyword>
<feature type="transmembrane region" description="Helical" evidence="5">
    <location>
        <begin position="1181"/>
        <end position="1201"/>
    </location>
</feature>
<feature type="transmembrane region" description="Helical" evidence="5">
    <location>
        <begin position="990"/>
        <end position="1012"/>
    </location>
</feature>
<evidence type="ECO:0000313" key="7">
    <source>
        <dbReference type="Proteomes" id="UP000237000"/>
    </source>
</evidence>
<evidence type="ECO:0000256" key="4">
    <source>
        <dbReference type="SAM" id="MobiDB-lite"/>
    </source>
</evidence>
<evidence type="ECO:0000256" key="3">
    <source>
        <dbReference type="PROSITE-ProRule" id="PRU00221"/>
    </source>
</evidence>
<evidence type="ECO:0000256" key="2">
    <source>
        <dbReference type="ARBA" id="ARBA00022737"/>
    </source>
</evidence>